<protein>
    <submittedName>
        <fullName evidence="1">Uncharacterized protein</fullName>
    </submittedName>
</protein>
<dbReference type="EMBL" id="JASCZI010153223">
    <property type="protein sequence ID" value="MED6177174.1"/>
    <property type="molecule type" value="Genomic_DNA"/>
</dbReference>
<comment type="caution">
    <text evidence="1">The sequence shown here is derived from an EMBL/GenBank/DDBJ whole genome shotgun (WGS) entry which is preliminary data.</text>
</comment>
<evidence type="ECO:0000313" key="1">
    <source>
        <dbReference type="EMBL" id="MED6177174.1"/>
    </source>
</evidence>
<sequence length="65" mass="7747">MGSSTPFNQFLLRFMCGREYLIAAGLWWIWRNRCNLIFNPENLWTPHHVAILVQHSAEEFLGLHY</sequence>
<reference evidence="1 2" key="1">
    <citation type="journal article" date="2023" name="Plants (Basel)">
        <title>Bridging the Gap: Combining Genomics and Transcriptomics Approaches to Understand Stylosanthes scabra, an Orphan Legume from the Brazilian Caatinga.</title>
        <authorList>
            <person name="Ferreira-Neto J.R.C."/>
            <person name="da Silva M.D."/>
            <person name="Binneck E."/>
            <person name="de Melo N.F."/>
            <person name="da Silva R.H."/>
            <person name="de Melo A.L.T.M."/>
            <person name="Pandolfi V."/>
            <person name="Bustamante F.O."/>
            <person name="Brasileiro-Vidal A.C."/>
            <person name="Benko-Iseppon A.M."/>
        </authorList>
    </citation>
    <scope>NUCLEOTIDE SEQUENCE [LARGE SCALE GENOMIC DNA]</scope>
    <source>
        <tissue evidence="1">Leaves</tissue>
    </source>
</reference>
<gene>
    <name evidence="1" type="ORF">PIB30_095495</name>
</gene>
<dbReference type="Proteomes" id="UP001341840">
    <property type="component" value="Unassembled WGS sequence"/>
</dbReference>
<name>A0ABU6VVI4_9FABA</name>
<proteinExistence type="predicted"/>
<organism evidence="1 2">
    <name type="scientific">Stylosanthes scabra</name>
    <dbReference type="NCBI Taxonomy" id="79078"/>
    <lineage>
        <taxon>Eukaryota</taxon>
        <taxon>Viridiplantae</taxon>
        <taxon>Streptophyta</taxon>
        <taxon>Embryophyta</taxon>
        <taxon>Tracheophyta</taxon>
        <taxon>Spermatophyta</taxon>
        <taxon>Magnoliopsida</taxon>
        <taxon>eudicotyledons</taxon>
        <taxon>Gunneridae</taxon>
        <taxon>Pentapetalae</taxon>
        <taxon>rosids</taxon>
        <taxon>fabids</taxon>
        <taxon>Fabales</taxon>
        <taxon>Fabaceae</taxon>
        <taxon>Papilionoideae</taxon>
        <taxon>50 kb inversion clade</taxon>
        <taxon>dalbergioids sensu lato</taxon>
        <taxon>Dalbergieae</taxon>
        <taxon>Pterocarpus clade</taxon>
        <taxon>Stylosanthes</taxon>
    </lineage>
</organism>
<accession>A0ABU6VVI4</accession>
<evidence type="ECO:0000313" key="2">
    <source>
        <dbReference type="Proteomes" id="UP001341840"/>
    </source>
</evidence>
<keyword evidence="2" id="KW-1185">Reference proteome</keyword>
<feature type="non-terminal residue" evidence="1">
    <location>
        <position position="65"/>
    </location>
</feature>